<keyword evidence="3" id="KW-0418">Kinase</keyword>
<dbReference type="InterPro" id="IPR036388">
    <property type="entry name" value="WH-like_DNA-bd_sf"/>
</dbReference>
<dbReference type="STRING" id="630515.SAMN04489812_3411"/>
<dbReference type="Pfam" id="PF13412">
    <property type="entry name" value="HTH_24"/>
    <property type="match status" value="1"/>
</dbReference>
<dbReference type="PANTHER" id="PTHR18964:SF149">
    <property type="entry name" value="BIFUNCTIONAL UDP-N-ACETYLGLUCOSAMINE 2-EPIMERASE_N-ACETYLMANNOSAMINE KINASE"/>
    <property type="match status" value="1"/>
</dbReference>
<name>A0A1H1VXV8_9ACTN</name>
<evidence type="ECO:0000259" key="2">
    <source>
        <dbReference type="PROSITE" id="PS50943"/>
    </source>
</evidence>
<keyword evidence="4" id="KW-1185">Reference proteome</keyword>
<evidence type="ECO:0000313" key="4">
    <source>
        <dbReference type="Proteomes" id="UP000199103"/>
    </source>
</evidence>
<dbReference type="EMBL" id="LT629772">
    <property type="protein sequence ID" value="SDS89828.1"/>
    <property type="molecule type" value="Genomic_DNA"/>
</dbReference>
<sequence>MQSSRPKPSLGLLRSLTDEHVLRALLRERQLTRAELAAQTGISKPTVAESVRRLAAEGLVHDTGDRSTGRGRSGSYFALAEGLGWGLAISVTAEAVEAERIDLLGDVVRRTIEPIPDSPDQDRVGEALTRAATGVSNGAGPARLATVSAADPVDRHSGRLVELPDSPFLVGTLDPAAVLSEFVSGPVTVDNDVNWAARAKLAEDGSPADFALLYLGAGLGCAIVSDREVRRGDTGLAGEISHLITRGQDSRAVHFTEVFDQLGLHRPHSSAIDVSLLLRRLDEPNSAVLPVVADAVCDVAETLIAVSDPHLIMVTGPWGEHAALVAAIRNRLADRPRQTAFLPSRLAADASLAAVRWHVGEGLQQALLTRS</sequence>
<evidence type="ECO:0000313" key="3">
    <source>
        <dbReference type="EMBL" id="SDS89828.1"/>
    </source>
</evidence>
<keyword evidence="3" id="KW-0808">Transferase</keyword>
<dbReference type="InterPro" id="IPR011991">
    <property type="entry name" value="ArsR-like_HTH"/>
</dbReference>
<dbReference type="OrthoDB" id="3189808at2"/>
<proteinExistence type="inferred from homology"/>
<dbReference type="GO" id="GO:0016301">
    <property type="term" value="F:kinase activity"/>
    <property type="evidence" value="ECO:0007669"/>
    <property type="project" value="UniProtKB-KW"/>
</dbReference>
<organism evidence="3 4">
    <name type="scientific">Microlunatus soli</name>
    <dbReference type="NCBI Taxonomy" id="630515"/>
    <lineage>
        <taxon>Bacteria</taxon>
        <taxon>Bacillati</taxon>
        <taxon>Actinomycetota</taxon>
        <taxon>Actinomycetes</taxon>
        <taxon>Propionibacteriales</taxon>
        <taxon>Propionibacteriaceae</taxon>
        <taxon>Microlunatus</taxon>
    </lineage>
</organism>
<dbReference type="SUPFAM" id="SSF53067">
    <property type="entry name" value="Actin-like ATPase domain"/>
    <property type="match status" value="1"/>
</dbReference>
<accession>A0A1H1VXV8</accession>
<dbReference type="PROSITE" id="PS50943">
    <property type="entry name" value="HTH_CROC1"/>
    <property type="match status" value="1"/>
</dbReference>
<dbReference type="SUPFAM" id="SSF46785">
    <property type="entry name" value="Winged helix' DNA-binding domain"/>
    <property type="match status" value="1"/>
</dbReference>
<dbReference type="Proteomes" id="UP000199103">
    <property type="component" value="Chromosome I"/>
</dbReference>
<dbReference type="InterPro" id="IPR036390">
    <property type="entry name" value="WH_DNA-bd_sf"/>
</dbReference>
<evidence type="ECO:0000256" key="1">
    <source>
        <dbReference type="ARBA" id="ARBA00006479"/>
    </source>
</evidence>
<gene>
    <name evidence="3" type="ORF">SAMN04489812_3411</name>
</gene>
<dbReference type="PANTHER" id="PTHR18964">
    <property type="entry name" value="ROK (REPRESSOR, ORF, KINASE) FAMILY"/>
    <property type="match status" value="1"/>
</dbReference>
<dbReference type="Gene3D" id="3.30.420.40">
    <property type="match status" value="2"/>
</dbReference>
<dbReference type="RefSeq" id="WP_091526711.1">
    <property type="nucleotide sequence ID" value="NZ_LT629772.1"/>
</dbReference>
<dbReference type="InterPro" id="IPR043129">
    <property type="entry name" value="ATPase_NBD"/>
</dbReference>
<comment type="similarity">
    <text evidence="1">Belongs to the ROK (NagC/XylR) family.</text>
</comment>
<dbReference type="InterPro" id="IPR001387">
    <property type="entry name" value="Cro/C1-type_HTH"/>
</dbReference>
<protein>
    <submittedName>
        <fullName evidence="3">Sugar kinase of the NBD/HSP70 family, may contain an N-terminal HTH domain</fullName>
    </submittedName>
</protein>
<dbReference type="Pfam" id="PF00480">
    <property type="entry name" value="ROK"/>
    <property type="match status" value="1"/>
</dbReference>
<reference evidence="3 4" key="1">
    <citation type="submission" date="2016-10" db="EMBL/GenBank/DDBJ databases">
        <authorList>
            <person name="de Groot N.N."/>
        </authorList>
    </citation>
    <scope>NUCLEOTIDE SEQUENCE [LARGE SCALE GENOMIC DNA]</scope>
    <source>
        <strain evidence="3 4">DSM 21800</strain>
    </source>
</reference>
<dbReference type="AlphaFoldDB" id="A0A1H1VXV8"/>
<dbReference type="CDD" id="cd00090">
    <property type="entry name" value="HTH_ARSR"/>
    <property type="match status" value="1"/>
</dbReference>
<dbReference type="InterPro" id="IPR000600">
    <property type="entry name" value="ROK"/>
</dbReference>
<feature type="domain" description="HTH cro/C1-type" evidence="2">
    <location>
        <begin position="22"/>
        <end position="48"/>
    </location>
</feature>
<dbReference type="Gene3D" id="1.10.10.10">
    <property type="entry name" value="Winged helix-like DNA-binding domain superfamily/Winged helix DNA-binding domain"/>
    <property type="match status" value="1"/>
</dbReference>